<gene>
    <name evidence="11" type="ORF">TTHERM_00607220</name>
</gene>
<dbReference type="InterPro" id="IPR013083">
    <property type="entry name" value="Znf_RING/FYVE/PHD"/>
</dbReference>
<dbReference type="GO" id="GO:0061630">
    <property type="term" value="F:ubiquitin protein ligase activity"/>
    <property type="evidence" value="ECO:0007669"/>
    <property type="project" value="UniProtKB-EC"/>
</dbReference>
<evidence type="ECO:0000256" key="6">
    <source>
        <dbReference type="ARBA" id="ARBA00022786"/>
    </source>
</evidence>
<keyword evidence="12" id="KW-1185">Reference proteome</keyword>
<dbReference type="InterPro" id="IPR011016">
    <property type="entry name" value="Znf_RING-CH"/>
</dbReference>
<keyword evidence="4" id="KW-0479">Metal-binding</keyword>
<dbReference type="RefSeq" id="XP_001010561.4">
    <property type="nucleotide sequence ID" value="XM_001010561.4"/>
</dbReference>
<dbReference type="SMART" id="SM00184">
    <property type="entry name" value="RING"/>
    <property type="match status" value="1"/>
</dbReference>
<evidence type="ECO:0000256" key="3">
    <source>
        <dbReference type="ARBA" id="ARBA00022679"/>
    </source>
</evidence>
<evidence type="ECO:0000256" key="9">
    <source>
        <dbReference type="SAM" id="MobiDB-lite"/>
    </source>
</evidence>
<keyword evidence="7" id="KW-0862">Zinc</keyword>
<feature type="compositionally biased region" description="Low complexity" evidence="9">
    <location>
        <begin position="149"/>
        <end position="167"/>
    </location>
</feature>
<dbReference type="Gene3D" id="3.30.40.10">
    <property type="entry name" value="Zinc/RING finger domain, C3HC4 (zinc finger)"/>
    <property type="match status" value="1"/>
</dbReference>
<dbReference type="PANTHER" id="PTHR22937:SF65">
    <property type="entry name" value="E3 UBIQUITIN-PROTEIN LIGASE ARK2C"/>
    <property type="match status" value="1"/>
</dbReference>
<keyword evidence="3" id="KW-0808">Transferase</keyword>
<evidence type="ECO:0000313" key="11">
    <source>
        <dbReference type="EMBL" id="EAR90316.4"/>
    </source>
</evidence>
<dbReference type="OrthoDB" id="1302410at2759"/>
<dbReference type="GeneID" id="7836538"/>
<dbReference type="Proteomes" id="UP000009168">
    <property type="component" value="Unassembled WGS sequence"/>
</dbReference>
<dbReference type="PROSITE" id="PS50089">
    <property type="entry name" value="ZF_RING_2"/>
    <property type="match status" value="1"/>
</dbReference>
<evidence type="ECO:0000256" key="5">
    <source>
        <dbReference type="ARBA" id="ARBA00022771"/>
    </source>
</evidence>
<name>Q22YG9_TETTS</name>
<evidence type="ECO:0000313" key="12">
    <source>
        <dbReference type="Proteomes" id="UP000009168"/>
    </source>
</evidence>
<evidence type="ECO:0000259" key="10">
    <source>
        <dbReference type="PROSITE" id="PS50089"/>
    </source>
</evidence>
<protein>
    <recommendedName>
        <fullName evidence="2">RING-type E3 ubiquitin transferase</fullName>
        <ecNumber evidence="2">2.3.2.27</ecNumber>
    </recommendedName>
</protein>
<dbReference type="STRING" id="312017.Q22YG9"/>
<dbReference type="InterPro" id="IPR045191">
    <property type="entry name" value="MBR1/2-like"/>
</dbReference>
<dbReference type="InterPro" id="IPR001841">
    <property type="entry name" value="Znf_RING"/>
</dbReference>
<reference evidence="12" key="1">
    <citation type="journal article" date="2006" name="PLoS Biol.">
        <title>Macronuclear genome sequence of the ciliate Tetrahymena thermophila, a model eukaryote.</title>
        <authorList>
            <person name="Eisen J.A."/>
            <person name="Coyne R.S."/>
            <person name="Wu M."/>
            <person name="Wu D."/>
            <person name="Thiagarajan M."/>
            <person name="Wortman J.R."/>
            <person name="Badger J.H."/>
            <person name="Ren Q."/>
            <person name="Amedeo P."/>
            <person name="Jones K.M."/>
            <person name="Tallon L.J."/>
            <person name="Delcher A.L."/>
            <person name="Salzberg S.L."/>
            <person name="Silva J.C."/>
            <person name="Haas B.J."/>
            <person name="Majoros W.H."/>
            <person name="Farzad M."/>
            <person name="Carlton J.M."/>
            <person name="Smith R.K. Jr."/>
            <person name="Garg J."/>
            <person name="Pearlman R.E."/>
            <person name="Karrer K.M."/>
            <person name="Sun L."/>
            <person name="Manning G."/>
            <person name="Elde N.C."/>
            <person name="Turkewitz A.P."/>
            <person name="Asai D.J."/>
            <person name="Wilkes D.E."/>
            <person name="Wang Y."/>
            <person name="Cai H."/>
            <person name="Collins K."/>
            <person name="Stewart B.A."/>
            <person name="Lee S.R."/>
            <person name="Wilamowska K."/>
            <person name="Weinberg Z."/>
            <person name="Ruzzo W.L."/>
            <person name="Wloga D."/>
            <person name="Gaertig J."/>
            <person name="Frankel J."/>
            <person name="Tsao C.-C."/>
            <person name="Gorovsky M.A."/>
            <person name="Keeling P.J."/>
            <person name="Waller R.F."/>
            <person name="Patron N.J."/>
            <person name="Cherry J.M."/>
            <person name="Stover N.A."/>
            <person name="Krieger C.J."/>
            <person name="del Toro C."/>
            <person name="Ryder H.F."/>
            <person name="Williamson S.C."/>
            <person name="Barbeau R.A."/>
            <person name="Hamilton E.P."/>
            <person name="Orias E."/>
        </authorList>
    </citation>
    <scope>NUCLEOTIDE SEQUENCE [LARGE SCALE GENOMIC DNA]</scope>
    <source>
        <strain evidence="12">SB210</strain>
    </source>
</reference>
<feature type="domain" description="RING-type" evidence="10">
    <location>
        <begin position="252"/>
        <end position="294"/>
    </location>
</feature>
<comment type="catalytic activity">
    <reaction evidence="1">
        <text>S-ubiquitinyl-[E2 ubiquitin-conjugating enzyme]-L-cysteine + [acceptor protein]-L-lysine = [E2 ubiquitin-conjugating enzyme]-L-cysteine + N(6)-ubiquitinyl-[acceptor protein]-L-lysine.</text>
        <dbReference type="EC" id="2.3.2.27"/>
    </reaction>
</comment>
<dbReference type="InParanoid" id="Q22YG9"/>
<sequence>MNYGNNIIPMNFNQGSQNYYPQQNNQVPGYQQRIDYNNNNNYSQINDGNATQNVQQLYDELCLRYSELLDQNQIMKKEIEDKNYLIESLQAANNDLASEKEIYLIQLRELENNRNLCVNNDNFSFIRDSQQEKKQIEEMKKFEKKKSQKQNQVSSQQSQNQYQGNNQNRHINNYQQRNYNLRQRQQNNNNSRQNNNNFGNLNLDVENMSYEQLLELENQMGKVHTGFTRQQIEALNIIEFDGSKMQNVDKSCSICQNDYEDKDKLRLLNPCLHLMHQQCVDQWLLQNKKCPICQTEVQID</sequence>
<dbReference type="HOGENOM" id="CLU_1144550_0_0_1"/>
<dbReference type="EMBL" id="GG662800">
    <property type="protein sequence ID" value="EAR90316.4"/>
    <property type="molecule type" value="Genomic_DNA"/>
</dbReference>
<dbReference type="eggNOG" id="KOG0800">
    <property type="taxonomic scope" value="Eukaryota"/>
</dbReference>
<evidence type="ECO:0000256" key="8">
    <source>
        <dbReference type="PROSITE-ProRule" id="PRU00175"/>
    </source>
</evidence>
<dbReference type="GO" id="GO:0008270">
    <property type="term" value="F:zinc ion binding"/>
    <property type="evidence" value="ECO:0007669"/>
    <property type="project" value="UniProtKB-KW"/>
</dbReference>
<dbReference type="Pfam" id="PF13639">
    <property type="entry name" value="zf-RING_2"/>
    <property type="match status" value="1"/>
</dbReference>
<keyword evidence="6" id="KW-0833">Ubl conjugation pathway</keyword>
<evidence type="ECO:0000256" key="7">
    <source>
        <dbReference type="ARBA" id="ARBA00022833"/>
    </source>
</evidence>
<evidence type="ECO:0000256" key="1">
    <source>
        <dbReference type="ARBA" id="ARBA00000900"/>
    </source>
</evidence>
<feature type="region of interest" description="Disordered" evidence="9">
    <location>
        <begin position="140"/>
        <end position="167"/>
    </location>
</feature>
<evidence type="ECO:0000256" key="4">
    <source>
        <dbReference type="ARBA" id="ARBA00022723"/>
    </source>
</evidence>
<dbReference type="SUPFAM" id="SSF57850">
    <property type="entry name" value="RING/U-box"/>
    <property type="match status" value="1"/>
</dbReference>
<dbReference type="AlphaFoldDB" id="Q22YG9"/>
<organism evidence="11 12">
    <name type="scientific">Tetrahymena thermophila (strain SB210)</name>
    <dbReference type="NCBI Taxonomy" id="312017"/>
    <lineage>
        <taxon>Eukaryota</taxon>
        <taxon>Sar</taxon>
        <taxon>Alveolata</taxon>
        <taxon>Ciliophora</taxon>
        <taxon>Intramacronucleata</taxon>
        <taxon>Oligohymenophorea</taxon>
        <taxon>Hymenostomatida</taxon>
        <taxon>Tetrahymenina</taxon>
        <taxon>Tetrahymenidae</taxon>
        <taxon>Tetrahymena</taxon>
    </lineage>
</organism>
<dbReference type="SMART" id="SM00744">
    <property type="entry name" value="RINGv"/>
    <property type="match status" value="1"/>
</dbReference>
<accession>Q22YG9</accession>
<dbReference type="KEGG" id="tet:TTHERM_00607220"/>
<dbReference type="PANTHER" id="PTHR22937">
    <property type="entry name" value="E3 UBIQUITIN-PROTEIN LIGASE RNF165"/>
    <property type="match status" value="1"/>
</dbReference>
<keyword evidence="5 8" id="KW-0863">Zinc-finger</keyword>
<evidence type="ECO:0000256" key="2">
    <source>
        <dbReference type="ARBA" id="ARBA00012483"/>
    </source>
</evidence>
<proteinExistence type="predicted"/>
<dbReference type="EC" id="2.3.2.27" evidence="2"/>